<accession>A0A7J9HDF2</accession>
<dbReference type="Proteomes" id="UP000593560">
    <property type="component" value="Unassembled WGS sequence"/>
</dbReference>
<comment type="caution">
    <text evidence="2">The sequence shown here is derived from an EMBL/GenBank/DDBJ whole genome shotgun (WGS) entry which is preliminary data.</text>
</comment>
<protein>
    <recommendedName>
        <fullName evidence="1">NAD(P)-binding domain-containing protein</fullName>
    </recommendedName>
</protein>
<evidence type="ECO:0000259" key="1">
    <source>
        <dbReference type="Pfam" id="PF13460"/>
    </source>
</evidence>
<sequence>MKQDPRSFKLILEYIKALPTGQETDFILVSCTGLGVEPNRREQVLKAKRAGEDSLRRSGLGYTIIRPGPLMEEPGGQRALIFDQGNRISQGISCADVADICVKALHDSTARNKSFDVGNVD</sequence>
<name>A0A7J9HDF2_9ROSI</name>
<reference evidence="2 3" key="1">
    <citation type="journal article" date="2019" name="Genome Biol. Evol.">
        <title>Insights into the evolution of the New World diploid cottons (Gossypium, subgenus Houzingenia) based on genome sequencing.</title>
        <authorList>
            <person name="Grover C.E."/>
            <person name="Arick M.A. 2nd"/>
            <person name="Thrash A."/>
            <person name="Conover J.L."/>
            <person name="Sanders W.S."/>
            <person name="Peterson D.G."/>
            <person name="Frelichowski J.E."/>
            <person name="Scheffler J.A."/>
            <person name="Scheffler B.E."/>
            <person name="Wendel J.F."/>
        </authorList>
    </citation>
    <scope>NUCLEOTIDE SEQUENCE [LARGE SCALE GENOMIC DNA]</scope>
    <source>
        <strain evidence="2">0</strain>
        <tissue evidence="2">Leaf</tissue>
    </source>
</reference>
<dbReference type="AlphaFoldDB" id="A0A7J9HDF2"/>
<dbReference type="InterPro" id="IPR036291">
    <property type="entry name" value="NAD(P)-bd_dom_sf"/>
</dbReference>
<dbReference type="OrthoDB" id="10254221at2759"/>
<dbReference type="InterPro" id="IPR016040">
    <property type="entry name" value="NAD(P)-bd_dom"/>
</dbReference>
<proteinExistence type="predicted"/>
<dbReference type="Gene3D" id="3.40.50.720">
    <property type="entry name" value="NAD(P)-binding Rossmann-like Domain"/>
    <property type="match status" value="1"/>
</dbReference>
<feature type="domain" description="NAD(P)-binding" evidence="1">
    <location>
        <begin position="25"/>
        <end position="107"/>
    </location>
</feature>
<dbReference type="Pfam" id="PF13460">
    <property type="entry name" value="NAD_binding_10"/>
    <property type="match status" value="1"/>
</dbReference>
<dbReference type="EMBL" id="JABFAD010000009">
    <property type="protein sequence ID" value="MBA0807444.1"/>
    <property type="molecule type" value="Genomic_DNA"/>
</dbReference>
<dbReference type="SUPFAM" id="SSF51735">
    <property type="entry name" value="NAD(P)-binding Rossmann-fold domains"/>
    <property type="match status" value="1"/>
</dbReference>
<dbReference type="PANTHER" id="PTHR15020">
    <property type="entry name" value="FLAVIN REDUCTASE-RELATED"/>
    <property type="match status" value="1"/>
</dbReference>
<dbReference type="PANTHER" id="PTHR15020:SF47">
    <property type="entry name" value="NAD(P)-BINDING DOMAIN-CONTAINING PROTEIN"/>
    <property type="match status" value="1"/>
</dbReference>
<evidence type="ECO:0000313" key="2">
    <source>
        <dbReference type="EMBL" id="MBA0807444.1"/>
    </source>
</evidence>
<evidence type="ECO:0000313" key="3">
    <source>
        <dbReference type="Proteomes" id="UP000593560"/>
    </source>
</evidence>
<keyword evidence="3" id="KW-1185">Reference proteome</keyword>
<organism evidence="2 3">
    <name type="scientific">Gossypium harknessii</name>
    <dbReference type="NCBI Taxonomy" id="34285"/>
    <lineage>
        <taxon>Eukaryota</taxon>
        <taxon>Viridiplantae</taxon>
        <taxon>Streptophyta</taxon>
        <taxon>Embryophyta</taxon>
        <taxon>Tracheophyta</taxon>
        <taxon>Spermatophyta</taxon>
        <taxon>Magnoliopsida</taxon>
        <taxon>eudicotyledons</taxon>
        <taxon>Gunneridae</taxon>
        <taxon>Pentapetalae</taxon>
        <taxon>rosids</taxon>
        <taxon>malvids</taxon>
        <taxon>Malvales</taxon>
        <taxon>Malvaceae</taxon>
        <taxon>Malvoideae</taxon>
        <taxon>Gossypium</taxon>
    </lineage>
</organism>
<gene>
    <name evidence="2" type="ORF">Gohar_023249</name>
</gene>